<feature type="domain" description="Metalloenzyme" evidence="6">
    <location>
        <begin position="17"/>
        <end position="392"/>
    </location>
</feature>
<evidence type="ECO:0000313" key="7">
    <source>
        <dbReference type="EMBL" id="KPJ53397.1"/>
    </source>
</evidence>
<name>A0A0S7WT56_UNCT6</name>
<dbReference type="PIRSF" id="PIRSF006392">
    <property type="entry name" value="IPGAM_arch"/>
    <property type="match status" value="1"/>
</dbReference>
<reference evidence="7 8" key="1">
    <citation type="journal article" date="2015" name="Microbiome">
        <title>Genomic resolution of linkages in carbon, nitrogen, and sulfur cycling among widespread estuary sediment bacteria.</title>
        <authorList>
            <person name="Baker B.J."/>
            <person name="Lazar C.S."/>
            <person name="Teske A.P."/>
            <person name="Dick G.J."/>
        </authorList>
    </citation>
    <scope>NUCLEOTIDE SEQUENCE [LARGE SCALE GENOMIC DNA]</scope>
    <source>
        <strain evidence="7">DG_24</strain>
    </source>
</reference>
<evidence type="ECO:0000313" key="8">
    <source>
        <dbReference type="Proteomes" id="UP000052008"/>
    </source>
</evidence>
<dbReference type="SUPFAM" id="SSF53649">
    <property type="entry name" value="Alkaline phosphatase-like"/>
    <property type="match status" value="1"/>
</dbReference>
<comment type="similarity">
    <text evidence="4">Belongs to the BPG-independent phosphoglycerate mutase family. A-PGAM subfamily.</text>
</comment>
<evidence type="ECO:0000259" key="6">
    <source>
        <dbReference type="Pfam" id="PF01676"/>
    </source>
</evidence>
<dbReference type="PANTHER" id="PTHR31209:SF0">
    <property type="entry name" value="METALLOENZYME DOMAIN-CONTAINING PROTEIN"/>
    <property type="match status" value="1"/>
</dbReference>
<dbReference type="InterPro" id="IPR004456">
    <property type="entry name" value="Pglycerate_mutase_ApgM"/>
</dbReference>
<comment type="catalytic activity">
    <reaction evidence="1">
        <text>(2R)-2-phosphoglycerate = (2R)-3-phosphoglycerate</text>
        <dbReference type="Rhea" id="RHEA:15901"/>
        <dbReference type="ChEBI" id="CHEBI:58272"/>
        <dbReference type="ChEBI" id="CHEBI:58289"/>
        <dbReference type="EC" id="5.4.2.12"/>
    </reaction>
</comment>
<keyword evidence="5" id="KW-0324">Glycolysis</keyword>
<dbReference type="InterPro" id="IPR006124">
    <property type="entry name" value="Metalloenzyme"/>
</dbReference>
<dbReference type="STRING" id="1703770.AMJ39_04840"/>
<dbReference type="AlphaFoldDB" id="A0A0S7WT56"/>
<dbReference type="GO" id="GO:0004619">
    <property type="term" value="F:phosphoglycerate mutase activity"/>
    <property type="evidence" value="ECO:0007669"/>
    <property type="project" value="UniProtKB-EC"/>
</dbReference>
<dbReference type="Pfam" id="PF10143">
    <property type="entry name" value="PhosphMutase"/>
    <property type="match status" value="1"/>
</dbReference>
<evidence type="ECO:0000256" key="3">
    <source>
        <dbReference type="ARBA" id="ARBA00004921"/>
    </source>
</evidence>
<organism evidence="7 8">
    <name type="scientific">candidate division TA06 bacterium DG_24</name>
    <dbReference type="NCBI Taxonomy" id="1703770"/>
    <lineage>
        <taxon>Bacteria</taxon>
        <taxon>Bacteria division TA06</taxon>
    </lineage>
</organism>
<dbReference type="GO" id="GO:0006096">
    <property type="term" value="P:glycolytic process"/>
    <property type="evidence" value="ECO:0007669"/>
    <property type="project" value="UniProtKB-KW"/>
</dbReference>
<dbReference type="EMBL" id="LIZS01000020">
    <property type="protein sequence ID" value="KPJ53397.1"/>
    <property type="molecule type" value="Genomic_DNA"/>
</dbReference>
<dbReference type="NCBIfam" id="TIGR00306">
    <property type="entry name" value="apgM"/>
    <property type="match status" value="1"/>
</dbReference>
<dbReference type="Gene3D" id="3.40.720.10">
    <property type="entry name" value="Alkaline Phosphatase, subunit A"/>
    <property type="match status" value="1"/>
</dbReference>
<comment type="function">
    <text evidence="2">Catalyzes the interconversion of 2-phosphoglycerate and 3-phosphoglycerate.</text>
</comment>
<dbReference type="NCBIfam" id="NF003160">
    <property type="entry name" value="PRK04135.1"/>
    <property type="match status" value="1"/>
</dbReference>
<dbReference type="InterPro" id="IPR042253">
    <property type="entry name" value="Pglycerate_mutase_ApgM_sf"/>
</dbReference>
<dbReference type="Proteomes" id="UP000052008">
    <property type="component" value="Unassembled WGS sequence"/>
</dbReference>
<evidence type="ECO:0000256" key="1">
    <source>
        <dbReference type="ARBA" id="ARBA00000370"/>
    </source>
</evidence>
<evidence type="ECO:0000256" key="4">
    <source>
        <dbReference type="ARBA" id="ARBA00005524"/>
    </source>
</evidence>
<dbReference type="PANTHER" id="PTHR31209">
    <property type="entry name" value="COFACTOR-INDEPENDENT PHOSPHOGLYCERATE MUTASE"/>
    <property type="match status" value="1"/>
</dbReference>
<dbReference type="PATRIC" id="fig|1703770.3.peg.1948"/>
<dbReference type="GO" id="GO:0046872">
    <property type="term" value="F:metal ion binding"/>
    <property type="evidence" value="ECO:0007669"/>
    <property type="project" value="InterPro"/>
</dbReference>
<comment type="pathway">
    <text evidence="3">Carbohydrate degradation.</text>
</comment>
<dbReference type="CDD" id="cd16011">
    <property type="entry name" value="iPGM_like"/>
    <property type="match status" value="1"/>
</dbReference>
<protein>
    <submittedName>
        <fullName evidence="7">Phosphoglycerate mutase</fullName>
    </submittedName>
</protein>
<accession>A0A0S7WT56</accession>
<evidence type="ECO:0000256" key="5">
    <source>
        <dbReference type="ARBA" id="ARBA00023152"/>
    </source>
</evidence>
<proteinExistence type="inferred from homology"/>
<comment type="caution">
    <text evidence="7">The sequence shown here is derived from an EMBL/GenBank/DDBJ whole genome shotgun (WGS) entry which is preliminary data.</text>
</comment>
<dbReference type="Gene3D" id="3.30.70.2130">
    <property type="entry name" value="Metalloenzyme domain"/>
    <property type="match status" value="1"/>
</dbReference>
<sequence>MCEADLIPDLLTQAESKIVLLVIDGLGGIGMGPEGKTELEQASTPHLDRLCEVATVGLTDPVAPGITPGSGPSHLSLFGYDPIRYDIGRGVLEALGIDFPLTERDVAARGNFATLDSRGIVTDRRAGRLPTPENARICAKVGESINTIDGVEVIIRPGKEHRCVVVFRGDGLSGALADTDPQKDGLAPKPVAALEPAAEGTATVVAKYLERVQPVLAGEERANVLLLRGFAKYPDIPSMETRFGLRSAAIAGYPMYRGLARLVGMTVLETGDTIDDQLETLERHFADFDFFYVHVKKTDKAGEDGDFEGKVRAIEEVDERVPRLLKLEPDVFVVTSDHSTPAALRSHSWHPNPFLLYAKTCRGDRVSHFTEVGCARGSLGTFPALHAMPLMLAHALRLKKYGA</sequence>
<dbReference type="Pfam" id="PF01676">
    <property type="entry name" value="Metalloenzyme"/>
    <property type="match status" value="1"/>
</dbReference>
<dbReference type="InterPro" id="IPR017850">
    <property type="entry name" value="Alkaline_phosphatase_core_sf"/>
</dbReference>
<evidence type="ECO:0000256" key="2">
    <source>
        <dbReference type="ARBA" id="ARBA00002315"/>
    </source>
</evidence>
<gene>
    <name evidence="7" type="ORF">AMJ39_04840</name>
</gene>